<feature type="region of interest" description="Disordered" evidence="1">
    <location>
        <begin position="248"/>
        <end position="293"/>
    </location>
</feature>
<dbReference type="Gramene" id="PNW81718">
    <property type="protein sequence ID" value="PNW81718"/>
    <property type="gene ID" value="CHLRE_06g257400v5"/>
</dbReference>
<dbReference type="InParanoid" id="A0A2K3DMG9"/>
<feature type="compositionally biased region" description="Gly residues" evidence="1">
    <location>
        <begin position="616"/>
        <end position="629"/>
    </location>
</feature>
<dbReference type="KEGG" id="cre:CHLRE_06g257400v5"/>
<dbReference type="OrthoDB" id="545516at2759"/>
<evidence type="ECO:0000256" key="1">
    <source>
        <dbReference type="SAM" id="MobiDB-lite"/>
    </source>
</evidence>
<keyword evidence="3" id="KW-1185">Reference proteome</keyword>
<dbReference type="ExpressionAtlas" id="A0A2K3DMG9">
    <property type="expression patterns" value="baseline"/>
</dbReference>
<dbReference type="Proteomes" id="UP000006906">
    <property type="component" value="Chromosome 6"/>
</dbReference>
<protein>
    <submittedName>
        <fullName evidence="2">Uncharacterized protein</fullName>
    </submittedName>
</protein>
<evidence type="ECO:0000313" key="3">
    <source>
        <dbReference type="Proteomes" id="UP000006906"/>
    </source>
</evidence>
<proteinExistence type="predicted"/>
<reference evidence="2 3" key="1">
    <citation type="journal article" date="2007" name="Science">
        <title>The Chlamydomonas genome reveals the evolution of key animal and plant functions.</title>
        <authorList>
            <person name="Merchant S.S."/>
            <person name="Prochnik S.E."/>
            <person name="Vallon O."/>
            <person name="Harris E.H."/>
            <person name="Karpowicz S.J."/>
            <person name="Witman G.B."/>
            <person name="Terry A."/>
            <person name="Salamov A."/>
            <person name="Fritz-Laylin L.K."/>
            <person name="Marechal-Drouard L."/>
            <person name="Marshall W.F."/>
            <person name="Qu L.H."/>
            <person name="Nelson D.R."/>
            <person name="Sanderfoot A.A."/>
            <person name="Spalding M.H."/>
            <person name="Kapitonov V.V."/>
            <person name="Ren Q."/>
            <person name="Ferris P."/>
            <person name="Lindquist E."/>
            <person name="Shapiro H."/>
            <person name="Lucas S.M."/>
            <person name="Grimwood J."/>
            <person name="Schmutz J."/>
            <person name="Cardol P."/>
            <person name="Cerutti H."/>
            <person name="Chanfreau G."/>
            <person name="Chen C.L."/>
            <person name="Cognat V."/>
            <person name="Croft M.T."/>
            <person name="Dent R."/>
            <person name="Dutcher S."/>
            <person name="Fernandez E."/>
            <person name="Fukuzawa H."/>
            <person name="Gonzalez-Ballester D."/>
            <person name="Gonzalez-Halphen D."/>
            <person name="Hallmann A."/>
            <person name="Hanikenne M."/>
            <person name="Hippler M."/>
            <person name="Inwood W."/>
            <person name="Jabbari K."/>
            <person name="Kalanon M."/>
            <person name="Kuras R."/>
            <person name="Lefebvre P.A."/>
            <person name="Lemaire S.D."/>
            <person name="Lobanov A.V."/>
            <person name="Lohr M."/>
            <person name="Manuell A."/>
            <person name="Meier I."/>
            <person name="Mets L."/>
            <person name="Mittag M."/>
            <person name="Mittelmeier T."/>
            <person name="Moroney J.V."/>
            <person name="Moseley J."/>
            <person name="Napoli C."/>
            <person name="Nedelcu A.M."/>
            <person name="Niyogi K."/>
            <person name="Novoselov S.V."/>
            <person name="Paulsen I.T."/>
            <person name="Pazour G."/>
            <person name="Purton S."/>
            <person name="Ral J.P."/>
            <person name="Riano-Pachon D.M."/>
            <person name="Riekhof W."/>
            <person name="Rymarquis L."/>
            <person name="Schroda M."/>
            <person name="Stern D."/>
            <person name="Umen J."/>
            <person name="Willows R."/>
            <person name="Wilson N."/>
            <person name="Zimmer S.L."/>
            <person name="Allmer J."/>
            <person name="Balk J."/>
            <person name="Bisova K."/>
            <person name="Chen C.J."/>
            <person name="Elias M."/>
            <person name="Gendler K."/>
            <person name="Hauser C."/>
            <person name="Lamb M.R."/>
            <person name="Ledford H."/>
            <person name="Long J.C."/>
            <person name="Minagawa J."/>
            <person name="Page M.D."/>
            <person name="Pan J."/>
            <person name="Pootakham W."/>
            <person name="Roje S."/>
            <person name="Rose A."/>
            <person name="Stahlberg E."/>
            <person name="Terauchi A.M."/>
            <person name="Yang P."/>
            <person name="Ball S."/>
            <person name="Bowler C."/>
            <person name="Dieckmann C.L."/>
            <person name="Gladyshev V.N."/>
            <person name="Green P."/>
            <person name="Jorgensen R."/>
            <person name="Mayfield S."/>
            <person name="Mueller-Roeber B."/>
            <person name="Rajamani S."/>
            <person name="Sayre R.T."/>
            <person name="Brokstein P."/>
            <person name="Dubchak I."/>
            <person name="Goodstein D."/>
            <person name="Hornick L."/>
            <person name="Huang Y.W."/>
            <person name="Jhaveri J."/>
            <person name="Luo Y."/>
            <person name="Martinez D."/>
            <person name="Ngau W.C."/>
            <person name="Otillar B."/>
            <person name="Poliakov A."/>
            <person name="Porter A."/>
            <person name="Szajkowski L."/>
            <person name="Werner G."/>
            <person name="Zhou K."/>
            <person name="Grigoriev I.V."/>
            <person name="Rokhsar D.S."/>
            <person name="Grossman A.R."/>
        </authorList>
    </citation>
    <scope>NUCLEOTIDE SEQUENCE [LARGE SCALE GENOMIC DNA]</scope>
    <source>
        <strain evidence="3">CC-503</strain>
    </source>
</reference>
<dbReference type="GeneID" id="66053586"/>
<accession>A0A2K3DMG9</accession>
<dbReference type="RefSeq" id="XP_042923434.1">
    <property type="nucleotide sequence ID" value="XM_043062728.1"/>
</dbReference>
<name>A0A2K3DMG9_CHLRE</name>
<organism evidence="2 3">
    <name type="scientific">Chlamydomonas reinhardtii</name>
    <name type="common">Chlamydomonas smithii</name>
    <dbReference type="NCBI Taxonomy" id="3055"/>
    <lineage>
        <taxon>Eukaryota</taxon>
        <taxon>Viridiplantae</taxon>
        <taxon>Chlorophyta</taxon>
        <taxon>core chlorophytes</taxon>
        <taxon>Chlorophyceae</taxon>
        <taxon>CS clade</taxon>
        <taxon>Chlamydomonadales</taxon>
        <taxon>Chlamydomonadaceae</taxon>
        <taxon>Chlamydomonas</taxon>
    </lineage>
</organism>
<evidence type="ECO:0000313" key="2">
    <source>
        <dbReference type="EMBL" id="PNW81718.1"/>
    </source>
</evidence>
<dbReference type="EMBL" id="CM008967">
    <property type="protein sequence ID" value="PNW81718.1"/>
    <property type="molecule type" value="Genomic_DNA"/>
</dbReference>
<feature type="region of interest" description="Disordered" evidence="1">
    <location>
        <begin position="361"/>
        <end position="383"/>
    </location>
</feature>
<sequence>MPVNFICCFVGSQLPGDEDTAKHAAGRARFAQARAEKETQTSARCLEGYIASSAASQPVAATETCAADASPLSGVAPKPAAALQSTPPRATATAASAAASAFAAASSPSARGSTSAQKVQQPHTMPASLASTLACHHSTELDTPERATPSLALPSSNLSDSPIASVRTAPPPMPSLGAFGAPVVPSSGRLPPLPPHHGSAMPGRPGGGLSPIPSNVTAGRQSGSGFLESASRQLARAAAPLPCASYSMSSSPQVLAGGSHGDPDQEEYDDAGDRTSVASSVGGLVPAGGRSSATGARAFSAAGVELASVRTVRLPRGLRSPRTSNRALLTRQRTPYALRRFMGGQMVGPRELLDLPAAPSPAAGTGVGSTTGHGAASPARAATPSYANGGTSFRTIATAAAAASAAGRRMHTHSGAAPLDAELDAAALLDRNSAAAAPGSARAAVSAAARSAAIARQTAVRFGVRPLDPGAPAPGPEASVLSPRTTAPALLARQATPCPLRWGRLEDSWDGASEAPLSHTLSNTFSHTYSNVMNAVSEHGAPPTFDGGVDVFRYAGRSRAGGVGTIGGGNGSSMPGGGGAGGGGVYLGENGDRLSAGGVRGFSRAGSIRSGRLPSYGGGGAGTGGGLGGHQPHPHRALRVNVSLAKSRRSSVSSVMSLDPTEHGAAEGAIGGGAGGGPSLPVVVSLRTGGGGGAGGFGGNTPTRRGRRRNLAGNEVLGWETLVPRVPIAPIGAPDAPGSIATPTAFTGAGARAAPGGLAIPMPLPSAVGSVGSSLLPMSIMPGGSLPPGSSLPPANSLTTAASSVLGCDNASCNSPADATGAAGSVGPPFPGAGWRQPPGGLAIPMLTSAHSQPSPKPQLLSPPLHTMAVAVGGAGGGGGGGGSVGRVSFQPLLGGPPLAGIRTREMAGHMEPQGSAFPRPDLPPAPELAAELAPVSMSRGSSIAGNTTGTQPLAGFRFVPSGGTGSGVGMGIASRVSGNGMGGGVGWYGARGTQSSDGRAAIPMLTGYASGAKSPLAVATAGGGLAPGGAARTLRRSCLSMSRPASTANIAGMPHHNHHHHQHGAVSGSEARSTDGGGATSSRPAGGASGAGRRVLQHTGSVRSHAPTEDDSAESLAKLAQAATWENNTGGTANAHKPAEDITTSGDMFAGAAGGGGTAPGEAGGSGADDQDAIESGLMVLGGEDPPRMPAPATMATLAAVMSPPVPGPALTVGLASPLRHVMGNGPPSSRLSRCTSLAQHEVLLLR</sequence>
<gene>
    <name evidence="2" type="ORF">CHLRE_06g257400v5</name>
</gene>
<feature type="region of interest" description="Disordered" evidence="1">
    <location>
        <begin position="1048"/>
        <end position="1172"/>
    </location>
</feature>
<feature type="region of interest" description="Disordered" evidence="1">
    <location>
        <begin position="138"/>
        <end position="223"/>
    </location>
</feature>
<feature type="region of interest" description="Disordered" evidence="1">
    <location>
        <begin position="613"/>
        <end position="634"/>
    </location>
</feature>
<feature type="compositionally biased region" description="Polar residues" evidence="1">
    <location>
        <begin position="153"/>
        <end position="162"/>
    </location>
</feature>
<feature type="compositionally biased region" description="Polar residues" evidence="1">
    <location>
        <begin position="212"/>
        <end position="223"/>
    </location>
</feature>
<feature type="compositionally biased region" description="Gly residues" evidence="1">
    <location>
        <begin position="1153"/>
        <end position="1168"/>
    </location>
</feature>
<feature type="compositionally biased region" description="Low complexity" evidence="1">
    <location>
        <begin position="1081"/>
        <end position="1095"/>
    </location>
</feature>
<dbReference type="AlphaFoldDB" id="A0A2K3DMG9"/>